<protein>
    <submittedName>
        <fullName evidence="2">Proline dehydrogenase</fullName>
        <ecNumber evidence="2">1.5.-.-</ecNumber>
    </submittedName>
</protein>
<dbReference type="InterPro" id="IPR029041">
    <property type="entry name" value="FAD-linked_oxidoreductase-like"/>
</dbReference>
<comment type="caution">
    <text evidence="2">The sequence shown here is derived from an EMBL/GenBank/DDBJ whole genome shotgun (WGS) entry which is preliminary data.</text>
</comment>
<dbReference type="SUPFAM" id="SSF51730">
    <property type="entry name" value="FAD-linked oxidoreductase"/>
    <property type="match status" value="1"/>
</dbReference>
<proteinExistence type="predicted"/>
<dbReference type="AlphaFoldDB" id="A0A7X0ICV2"/>
<evidence type="ECO:0000313" key="2">
    <source>
        <dbReference type="EMBL" id="MBB6471342.1"/>
    </source>
</evidence>
<sequence>MVLRRVLQAVSASDRVARVVRAAGPAGFGAGRTAEEAVTAVAGYAADGLPVTVDRLGPPARTQADAEDAVKDTLALLDALTRRGLAKGADILVRLPMMGLGLDLRLARRGADRVCEVAAEAGATVTLDADAVTADPVLGLHSALLTEHPSLGVVVHAALHDAEEICGSLASGRVLLTRGGDPVIWGAPAYATAHEADLSYVRCLRVLMAGSGTPVISTRDRRLIEIASALAVLNEREPDGFEFLVPQGPRPAGLDRQPGSRVRVHVPYGGGWSTFAPYVQGLPFAQRWRPVSR</sequence>
<reference evidence="2 3" key="1">
    <citation type="submission" date="2020-08" db="EMBL/GenBank/DDBJ databases">
        <title>Sequencing the genomes of 1000 actinobacteria strains.</title>
        <authorList>
            <person name="Klenk H.-P."/>
        </authorList>
    </citation>
    <scope>NUCLEOTIDE SEQUENCE [LARGE SCALE GENOMIC DNA]</scope>
    <source>
        <strain evidence="2 3">DSM 44936</strain>
    </source>
</reference>
<dbReference type="RefSeq" id="WP_184978569.1">
    <property type="nucleotide sequence ID" value="NZ_BAAALO010000028.1"/>
</dbReference>
<keyword evidence="3" id="KW-1185">Reference proteome</keyword>
<gene>
    <name evidence="2" type="ORF">BJ992_000773</name>
</gene>
<accession>A0A7X0ICV2</accession>
<dbReference type="EMBL" id="JACHIU010000001">
    <property type="protein sequence ID" value="MBB6471342.1"/>
    <property type="molecule type" value="Genomic_DNA"/>
</dbReference>
<evidence type="ECO:0000256" key="1">
    <source>
        <dbReference type="ARBA" id="ARBA00023002"/>
    </source>
</evidence>
<organism evidence="2 3">
    <name type="scientific">Sphaerisporangium rubeum</name>
    <dbReference type="NCBI Taxonomy" id="321317"/>
    <lineage>
        <taxon>Bacteria</taxon>
        <taxon>Bacillati</taxon>
        <taxon>Actinomycetota</taxon>
        <taxon>Actinomycetes</taxon>
        <taxon>Streptosporangiales</taxon>
        <taxon>Streptosporangiaceae</taxon>
        <taxon>Sphaerisporangium</taxon>
    </lineage>
</organism>
<keyword evidence="1 2" id="KW-0560">Oxidoreductase</keyword>
<evidence type="ECO:0000313" key="3">
    <source>
        <dbReference type="Proteomes" id="UP000555564"/>
    </source>
</evidence>
<dbReference type="Gene3D" id="3.20.20.220">
    <property type="match status" value="1"/>
</dbReference>
<dbReference type="GO" id="GO:0016491">
    <property type="term" value="F:oxidoreductase activity"/>
    <property type="evidence" value="ECO:0007669"/>
    <property type="project" value="UniProtKB-KW"/>
</dbReference>
<dbReference type="Proteomes" id="UP000555564">
    <property type="component" value="Unassembled WGS sequence"/>
</dbReference>
<name>A0A7X0ICV2_9ACTN</name>
<dbReference type="EC" id="1.5.-.-" evidence="2"/>